<sequence length="277" mass="30373">MPLKKYKPTTNGRRNMTSLDFAEITTDTPEKSLLKSLPKKAGRNNQGRLTVRHQGGGHKRQYRIIDFKRNKDGVPGKIATIEYDPNRTANIALVHYADGEKRYILAPKGIEVGTQILSGADADIKVGNALPLKNIPVGTTIHNIELKPGKGGQLVRSAGTSAQILGKEGKYVLIRLVSGEVRMVLETCRATIGQVGNLEHELVSVGKAGRSRWKGIRPTVRGSVMNPNDHPHGGGEGKAPVGRKSPMSPWGKPTMGYKTRKKKNASEQFIIRHRKKK</sequence>
<organism evidence="8 9">
    <name type="scientific">Sporolactobacillus shoreicorticis</name>
    <dbReference type="NCBI Taxonomy" id="1923877"/>
    <lineage>
        <taxon>Bacteria</taxon>
        <taxon>Bacillati</taxon>
        <taxon>Bacillota</taxon>
        <taxon>Bacilli</taxon>
        <taxon>Bacillales</taxon>
        <taxon>Sporolactobacillaceae</taxon>
        <taxon>Sporolactobacillus</taxon>
    </lineage>
</organism>
<dbReference type="Gene3D" id="4.10.950.10">
    <property type="entry name" value="Ribosomal protein L2, domain 3"/>
    <property type="match status" value="1"/>
</dbReference>
<feature type="region of interest" description="Disordered" evidence="5">
    <location>
        <begin position="219"/>
        <end position="277"/>
    </location>
</feature>
<evidence type="ECO:0000256" key="5">
    <source>
        <dbReference type="SAM" id="MobiDB-lite"/>
    </source>
</evidence>
<dbReference type="InterPro" id="IPR005880">
    <property type="entry name" value="Ribosomal_uL2_bac/org-type"/>
</dbReference>
<gene>
    <name evidence="4 8" type="primary">rplB</name>
    <name evidence="8" type="ORF">ACFSUE_21865</name>
</gene>
<dbReference type="Pfam" id="PF00181">
    <property type="entry name" value="Ribosomal_L2_N"/>
    <property type="match status" value="1"/>
</dbReference>
<keyword evidence="2 4" id="KW-0689">Ribosomal protein</keyword>
<reference evidence="9" key="1">
    <citation type="journal article" date="2019" name="Int. J. Syst. Evol. Microbiol.">
        <title>The Global Catalogue of Microorganisms (GCM) 10K type strain sequencing project: providing services to taxonomists for standard genome sequencing and annotation.</title>
        <authorList>
            <consortium name="The Broad Institute Genomics Platform"/>
            <consortium name="The Broad Institute Genome Sequencing Center for Infectious Disease"/>
            <person name="Wu L."/>
            <person name="Ma J."/>
        </authorList>
    </citation>
    <scope>NUCLEOTIDE SEQUENCE [LARGE SCALE GENOMIC DNA]</scope>
    <source>
        <strain evidence="9">TISTR 2466</strain>
    </source>
</reference>
<feature type="domain" description="Large ribosomal subunit protein uL2 C-terminal" evidence="6">
    <location>
        <begin position="124"/>
        <end position="253"/>
    </location>
</feature>
<dbReference type="PANTHER" id="PTHR13691">
    <property type="entry name" value="RIBOSOMAL PROTEIN L2"/>
    <property type="match status" value="1"/>
</dbReference>
<dbReference type="InterPro" id="IPR014726">
    <property type="entry name" value="Ribosomal_uL2_dom3"/>
</dbReference>
<dbReference type="InterPro" id="IPR014722">
    <property type="entry name" value="Rib_uL2_dom2"/>
</dbReference>
<keyword evidence="3 4" id="KW-0687">Ribonucleoprotein</keyword>
<evidence type="ECO:0000256" key="2">
    <source>
        <dbReference type="ARBA" id="ARBA00022980"/>
    </source>
</evidence>
<evidence type="ECO:0000256" key="3">
    <source>
        <dbReference type="ARBA" id="ARBA00023274"/>
    </source>
</evidence>
<dbReference type="Gene3D" id="2.30.30.30">
    <property type="match status" value="1"/>
</dbReference>
<name>A0ABW5S9V6_9BACL</name>
<dbReference type="NCBIfam" id="TIGR01171">
    <property type="entry name" value="rplB_bact"/>
    <property type="match status" value="1"/>
</dbReference>
<feature type="compositionally biased region" description="Polar residues" evidence="5">
    <location>
        <begin position="8"/>
        <end position="18"/>
    </location>
</feature>
<dbReference type="HAMAP" id="MF_01320_B">
    <property type="entry name" value="Ribosomal_uL2_B"/>
    <property type="match status" value="1"/>
</dbReference>
<dbReference type="Pfam" id="PF03947">
    <property type="entry name" value="Ribosomal_L2_C"/>
    <property type="match status" value="1"/>
</dbReference>
<dbReference type="InterPro" id="IPR008991">
    <property type="entry name" value="Translation_prot_SH3-like_sf"/>
</dbReference>
<dbReference type="InterPro" id="IPR022671">
    <property type="entry name" value="Ribosomal_uL2_CS"/>
</dbReference>
<evidence type="ECO:0000313" key="8">
    <source>
        <dbReference type="EMBL" id="MFD2696248.1"/>
    </source>
</evidence>
<protein>
    <recommendedName>
        <fullName evidence="4">Large ribosomal subunit protein uL2</fullName>
    </recommendedName>
</protein>
<dbReference type="RefSeq" id="WP_253063922.1">
    <property type="nucleotide sequence ID" value="NZ_JAMXWM010000025.1"/>
</dbReference>
<comment type="subunit">
    <text evidence="4">Part of the 50S ribosomal subunit. Forms a bridge to the 30S subunit in the 70S ribosome.</text>
</comment>
<dbReference type="InterPro" id="IPR022669">
    <property type="entry name" value="Ribosomal_uL2_C"/>
</dbReference>
<comment type="caution">
    <text evidence="8">The sequence shown here is derived from an EMBL/GenBank/DDBJ whole genome shotgun (WGS) entry which is preliminary data.</text>
</comment>
<evidence type="ECO:0000313" key="9">
    <source>
        <dbReference type="Proteomes" id="UP001597399"/>
    </source>
</evidence>
<feature type="region of interest" description="Disordered" evidence="5">
    <location>
        <begin position="1"/>
        <end position="23"/>
    </location>
</feature>
<keyword evidence="9" id="KW-1185">Reference proteome</keyword>
<dbReference type="SMART" id="SM01382">
    <property type="entry name" value="Ribosomal_L2_C"/>
    <property type="match status" value="1"/>
</dbReference>
<accession>A0ABW5S9V6</accession>
<comment type="similarity">
    <text evidence="1 4">Belongs to the universal ribosomal protein uL2 family.</text>
</comment>
<keyword evidence="4" id="KW-0699">rRNA-binding</keyword>
<dbReference type="Gene3D" id="2.40.50.140">
    <property type="entry name" value="Nucleic acid-binding proteins"/>
    <property type="match status" value="1"/>
</dbReference>
<dbReference type="GO" id="GO:0005840">
    <property type="term" value="C:ribosome"/>
    <property type="evidence" value="ECO:0007669"/>
    <property type="project" value="UniProtKB-KW"/>
</dbReference>
<dbReference type="InterPro" id="IPR012340">
    <property type="entry name" value="NA-bd_OB-fold"/>
</dbReference>
<dbReference type="SUPFAM" id="SSF50249">
    <property type="entry name" value="Nucleic acid-binding proteins"/>
    <property type="match status" value="1"/>
</dbReference>
<dbReference type="InterPro" id="IPR022666">
    <property type="entry name" value="Ribosomal_uL2_RNA-bd_dom"/>
</dbReference>
<comment type="function">
    <text evidence="4">One of the primary rRNA binding proteins. Required for association of the 30S and 50S subunits to form the 70S ribosome, for tRNA binding and peptide bond formation. It has been suggested to have peptidyltransferase activity; this is somewhat controversial. Makes several contacts with the 16S rRNA in the 70S ribosome.</text>
</comment>
<evidence type="ECO:0000259" key="7">
    <source>
        <dbReference type="SMART" id="SM01383"/>
    </source>
</evidence>
<evidence type="ECO:0000256" key="1">
    <source>
        <dbReference type="ARBA" id="ARBA00005636"/>
    </source>
</evidence>
<dbReference type="SUPFAM" id="SSF50104">
    <property type="entry name" value="Translation proteins SH3-like domain"/>
    <property type="match status" value="1"/>
</dbReference>
<dbReference type="PROSITE" id="PS00467">
    <property type="entry name" value="RIBOSOMAL_L2"/>
    <property type="match status" value="1"/>
</dbReference>
<dbReference type="SMART" id="SM01383">
    <property type="entry name" value="Ribosomal_L2"/>
    <property type="match status" value="1"/>
</dbReference>
<evidence type="ECO:0000256" key="4">
    <source>
        <dbReference type="HAMAP-Rule" id="MF_01320"/>
    </source>
</evidence>
<feature type="domain" description="Large ribosomal subunit protein uL2 RNA-binding" evidence="7">
    <location>
        <begin position="42"/>
        <end position="118"/>
    </location>
</feature>
<dbReference type="InterPro" id="IPR002171">
    <property type="entry name" value="Ribosomal_uL2"/>
</dbReference>
<keyword evidence="4" id="KW-0694">RNA-binding</keyword>
<dbReference type="PIRSF" id="PIRSF002158">
    <property type="entry name" value="Ribosomal_L2"/>
    <property type="match status" value="1"/>
</dbReference>
<dbReference type="EMBL" id="JBHUMQ010000065">
    <property type="protein sequence ID" value="MFD2696248.1"/>
    <property type="molecule type" value="Genomic_DNA"/>
</dbReference>
<proteinExistence type="inferred from homology"/>
<evidence type="ECO:0000259" key="6">
    <source>
        <dbReference type="SMART" id="SM01382"/>
    </source>
</evidence>
<dbReference type="PANTHER" id="PTHR13691:SF5">
    <property type="entry name" value="LARGE RIBOSOMAL SUBUNIT PROTEIN UL2M"/>
    <property type="match status" value="1"/>
</dbReference>
<dbReference type="Proteomes" id="UP001597399">
    <property type="component" value="Unassembled WGS sequence"/>
</dbReference>